<keyword evidence="11" id="KW-1185">Reference proteome</keyword>
<gene>
    <name evidence="10" type="ORF">SNEC2469_LOCUS23527</name>
</gene>
<dbReference type="InterPro" id="IPR004868">
    <property type="entry name" value="DNA-dir_DNA_pol_B_mt/vir"/>
</dbReference>
<evidence type="ECO:0000256" key="6">
    <source>
        <dbReference type="ARBA" id="ARBA00022932"/>
    </source>
</evidence>
<dbReference type="SUPFAM" id="SSF56672">
    <property type="entry name" value="DNA/RNA polymerases"/>
    <property type="match status" value="1"/>
</dbReference>
<evidence type="ECO:0000256" key="7">
    <source>
        <dbReference type="ARBA" id="ARBA00023125"/>
    </source>
</evidence>
<dbReference type="Proteomes" id="UP000601435">
    <property type="component" value="Unassembled WGS sequence"/>
</dbReference>
<dbReference type="EC" id="2.7.7.7" evidence="2"/>
<comment type="caution">
    <text evidence="10">The sequence shown here is derived from an EMBL/GenBank/DDBJ whole genome shotgun (WGS) entry which is preliminary data.</text>
</comment>
<evidence type="ECO:0000256" key="1">
    <source>
        <dbReference type="ARBA" id="ARBA00005755"/>
    </source>
</evidence>
<organism evidence="10 11">
    <name type="scientific">Symbiodinium necroappetens</name>
    <dbReference type="NCBI Taxonomy" id="1628268"/>
    <lineage>
        <taxon>Eukaryota</taxon>
        <taxon>Sar</taxon>
        <taxon>Alveolata</taxon>
        <taxon>Dinophyceae</taxon>
        <taxon>Suessiales</taxon>
        <taxon>Symbiodiniaceae</taxon>
        <taxon>Symbiodinium</taxon>
    </lineage>
</organism>
<dbReference type="OrthoDB" id="414982at2759"/>
<feature type="domain" description="DNA-directed DNA polymerase family B mitochondria/virus" evidence="9">
    <location>
        <begin position="259"/>
        <end position="361"/>
    </location>
</feature>
<dbReference type="EMBL" id="CAJNJA010043993">
    <property type="protein sequence ID" value="CAE7798394.1"/>
    <property type="molecule type" value="Genomic_DNA"/>
</dbReference>
<evidence type="ECO:0000313" key="10">
    <source>
        <dbReference type="EMBL" id="CAE7798394.1"/>
    </source>
</evidence>
<keyword evidence="6" id="KW-0239">DNA-directed DNA polymerase</keyword>
<evidence type="ECO:0000313" key="11">
    <source>
        <dbReference type="Proteomes" id="UP000601435"/>
    </source>
</evidence>
<evidence type="ECO:0000256" key="5">
    <source>
        <dbReference type="ARBA" id="ARBA00022705"/>
    </source>
</evidence>
<reference evidence="10" key="1">
    <citation type="submission" date="2021-02" db="EMBL/GenBank/DDBJ databases">
        <authorList>
            <person name="Dougan E. K."/>
            <person name="Rhodes N."/>
            <person name="Thang M."/>
            <person name="Chan C."/>
        </authorList>
    </citation>
    <scope>NUCLEOTIDE SEQUENCE</scope>
</reference>
<dbReference type="GO" id="GO:0003677">
    <property type="term" value="F:DNA binding"/>
    <property type="evidence" value="ECO:0007669"/>
    <property type="project" value="UniProtKB-KW"/>
</dbReference>
<keyword evidence="4" id="KW-0548">Nucleotidyltransferase</keyword>
<comment type="similarity">
    <text evidence="1">Belongs to the DNA polymerase type-B family.</text>
</comment>
<dbReference type="GO" id="GO:0000166">
    <property type="term" value="F:nucleotide binding"/>
    <property type="evidence" value="ECO:0007669"/>
    <property type="project" value="InterPro"/>
</dbReference>
<evidence type="ECO:0000256" key="8">
    <source>
        <dbReference type="ARBA" id="ARBA00049244"/>
    </source>
</evidence>
<comment type="catalytic activity">
    <reaction evidence="8">
        <text>DNA(n) + a 2'-deoxyribonucleoside 5'-triphosphate = DNA(n+1) + diphosphate</text>
        <dbReference type="Rhea" id="RHEA:22508"/>
        <dbReference type="Rhea" id="RHEA-COMP:17339"/>
        <dbReference type="Rhea" id="RHEA-COMP:17340"/>
        <dbReference type="ChEBI" id="CHEBI:33019"/>
        <dbReference type="ChEBI" id="CHEBI:61560"/>
        <dbReference type="ChEBI" id="CHEBI:173112"/>
        <dbReference type="EC" id="2.7.7.7"/>
    </reaction>
</comment>
<protein>
    <recommendedName>
        <fullName evidence="2">DNA-directed DNA polymerase</fullName>
        <ecNumber evidence="2">2.7.7.7</ecNumber>
    </recommendedName>
</protein>
<dbReference type="InterPro" id="IPR043502">
    <property type="entry name" value="DNA/RNA_pol_sf"/>
</dbReference>
<keyword evidence="7" id="KW-0238">DNA-binding</keyword>
<accession>A0A812YVP8</accession>
<keyword evidence="5" id="KW-0235">DNA replication</keyword>
<dbReference type="AlphaFoldDB" id="A0A812YVP8"/>
<proteinExistence type="inferred from homology"/>
<evidence type="ECO:0000256" key="2">
    <source>
        <dbReference type="ARBA" id="ARBA00012417"/>
    </source>
</evidence>
<dbReference type="GO" id="GO:0006260">
    <property type="term" value="P:DNA replication"/>
    <property type="evidence" value="ECO:0007669"/>
    <property type="project" value="UniProtKB-KW"/>
</dbReference>
<sequence length="547" mass="62825">MAVRQARVRERASAWMYEIVVRPRADVQMTIEDIRAAQRLLERSLQVQLSFFVKVKLQMELVQPTVERAEVPLEWPADEPRVETYFLNMAPFLVPPEANITRRMNGVISDARASFERHLESARFNNSRENIGKMLGITLLVGPSLPMAQLPPAPFVDRPVGTHAELPEGLYERKKLPMPFDHMRGPEMWSRPPVWEREAYDSVLDCGSSELTKKRDAAYKLLRETCEIMGWTTFRQVHDCYLFMDLALADVMGFLFARFRLDPLQYVTLPSAAYDAMLFCTTVGRRKPAPRLICQEKIYRTVRSSIMGGLSCIFQPCARANLPGMEGYEPEKETTYIFSLDVNSEYPFVMTMPMPCSSGEWLTLPEAQPQRLTWLRAPLDAVDPEAEEQICYLVLCDFTFPLERHDSLDWAPCAHERQAQPAQDTKLVPFLGMHVKEGVDAKRLKFMIEVMGAVVTKVHSVISFKCRPWLRDFMRGCYGERLARKKQGQHVEAEMLKLVMNAIYGKVCQNMEVYRNTNLYTDEAKFVRAMNGHQEALPQRGPAFHGH</sequence>
<dbReference type="GO" id="GO:0003887">
    <property type="term" value="F:DNA-directed DNA polymerase activity"/>
    <property type="evidence" value="ECO:0007669"/>
    <property type="project" value="UniProtKB-KW"/>
</dbReference>
<evidence type="ECO:0000256" key="4">
    <source>
        <dbReference type="ARBA" id="ARBA00022695"/>
    </source>
</evidence>
<keyword evidence="3" id="KW-0808">Transferase</keyword>
<name>A0A812YVP8_9DINO</name>
<evidence type="ECO:0000256" key="3">
    <source>
        <dbReference type="ARBA" id="ARBA00022679"/>
    </source>
</evidence>
<evidence type="ECO:0000259" key="9">
    <source>
        <dbReference type="Pfam" id="PF03175"/>
    </source>
</evidence>
<dbReference type="Pfam" id="PF03175">
    <property type="entry name" value="DNA_pol_B_2"/>
    <property type="match status" value="1"/>
</dbReference>